<protein>
    <submittedName>
        <fullName evidence="2">Uncharacterized protein</fullName>
    </submittedName>
</protein>
<dbReference type="EMBL" id="KZ679263">
    <property type="protein sequence ID" value="PTB39884.1"/>
    <property type="molecule type" value="Genomic_DNA"/>
</dbReference>
<feature type="compositionally biased region" description="Basic residues" evidence="1">
    <location>
        <begin position="62"/>
        <end position="71"/>
    </location>
</feature>
<organism evidence="2 3">
    <name type="scientific">Trichoderma asperellum (strain ATCC 204424 / CBS 433.97 / NBRC 101777)</name>
    <dbReference type="NCBI Taxonomy" id="1042311"/>
    <lineage>
        <taxon>Eukaryota</taxon>
        <taxon>Fungi</taxon>
        <taxon>Dikarya</taxon>
        <taxon>Ascomycota</taxon>
        <taxon>Pezizomycotina</taxon>
        <taxon>Sordariomycetes</taxon>
        <taxon>Hypocreomycetidae</taxon>
        <taxon>Hypocreales</taxon>
        <taxon>Hypocreaceae</taxon>
        <taxon>Trichoderma</taxon>
    </lineage>
</organism>
<feature type="region of interest" description="Disordered" evidence="1">
    <location>
        <begin position="34"/>
        <end position="98"/>
    </location>
</feature>
<evidence type="ECO:0000313" key="3">
    <source>
        <dbReference type="Proteomes" id="UP000240493"/>
    </source>
</evidence>
<evidence type="ECO:0000313" key="2">
    <source>
        <dbReference type="EMBL" id="PTB39884.1"/>
    </source>
</evidence>
<sequence length="285" mass="31886">MYLPYSRTFDGIFLIFIPHIVLSFVNMPATTRKRKASEEEDATPEVVPAAVKTSRASQQPSKARKSAKKGRSGTIENLNSARTPKSIKPTASSVSTAKRDIRKKADELIHLIEIQSTNEVLVCRAEDRLGNLGSGITATESKTTPLRKTMIGLEHEQTSRNPNTIYQKSCEHLQNMQETIDEYKRLNHATANLKKPLEIKQWEQDSEDIAKVDKRAMEITINTLNGIVLGEKTADYPRSAAQLDDEVEQAARRWLRTGVSTREDTWGDVVREALKALSGITKILS</sequence>
<dbReference type="AlphaFoldDB" id="A0A2T3Z513"/>
<feature type="compositionally biased region" description="Polar residues" evidence="1">
    <location>
        <begin position="74"/>
        <end position="96"/>
    </location>
</feature>
<proteinExistence type="predicted"/>
<reference evidence="2 3" key="1">
    <citation type="submission" date="2016-07" db="EMBL/GenBank/DDBJ databases">
        <title>Multiple horizontal gene transfer events from other fungi enriched the ability of initially mycotrophic Trichoderma (Ascomycota) to feed on dead plant biomass.</title>
        <authorList>
            <consortium name="DOE Joint Genome Institute"/>
            <person name="Aerts A."/>
            <person name="Atanasova L."/>
            <person name="Chenthamara K."/>
            <person name="Zhang J."/>
            <person name="Grujic M."/>
            <person name="Henrissat B."/>
            <person name="Kuo A."/>
            <person name="Salamov A."/>
            <person name="Lipzen A."/>
            <person name="Labutti K."/>
            <person name="Barry K."/>
            <person name="Miao Y."/>
            <person name="Rahimi M.J."/>
            <person name="Shen Q."/>
            <person name="Grigoriev I.V."/>
            <person name="Kubicek C.P."/>
            <person name="Druzhinina I.S."/>
        </authorList>
    </citation>
    <scope>NUCLEOTIDE SEQUENCE [LARGE SCALE GENOMIC DNA]</scope>
    <source>
        <strain evidence="2 3">CBS 433.97</strain>
    </source>
</reference>
<dbReference type="STRING" id="1042311.A0A2T3Z513"/>
<gene>
    <name evidence="2" type="ORF">M441DRAFT_69751</name>
</gene>
<name>A0A2T3Z513_TRIA4</name>
<accession>A0A2T3Z513</accession>
<keyword evidence="3" id="KW-1185">Reference proteome</keyword>
<dbReference type="Proteomes" id="UP000240493">
    <property type="component" value="Unassembled WGS sequence"/>
</dbReference>
<dbReference type="OrthoDB" id="3598799at2759"/>
<evidence type="ECO:0000256" key="1">
    <source>
        <dbReference type="SAM" id="MobiDB-lite"/>
    </source>
</evidence>